<dbReference type="AlphaFoldDB" id="A0A485KV79"/>
<dbReference type="EMBL" id="CAADRA010005373">
    <property type="protein sequence ID" value="VFT89177.1"/>
    <property type="molecule type" value="Genomic_DNA"/>
</dbReference>
<evidence type="ECO:0000313" key="1">
    <source>
        <dbReference type="EMBL" id="KAF0696965.1"/>
    </source>
</evidence>
<dbReference type="EMBL" id="VJMH01005352">
    <property type="protein sequence ID" value="KAF0696965.1"/>
    <property type="molecule type" value="Genomic_DNA"/>
</dbReference>
<reference evidence="2 3" key="1">
    <citation type="submission" date="2019-03" db="EMBL/GenBank/DDBJ databases">
        <authorList>
            <person name="Gaulin E."/>
            <person name="Dumas B."/>
        </authorList>
    </citation>
    <scope>NUCLEOTIDE SEQUENCE [LARGE SCALE GENOMIC DNA]</scope>
    <source>
        <strain evidence="2">CBS 568.67</strain>
    </source>
</reference>
<gene>
    <name evidence="2" type="primary">Aste57867_12325</name>
    <name evidence="1" type="ORF">As57867_012279</name>
    <name evidence="2" type="ORF">ASTE57867_12325</name>
</gene>
<accession>A0A485KV79</accession>
<reference evidence="1" key="2">
    <citation type="submission" date="2019-06" db="EMBL/GenBank/DDBJ databases">
        <title>Genomics analysis of Aphanomyces spp. identifies a new class of oomycete effector associated with host adaptation.</title>
        <authorList>
            <person name="Gaulin E."/>
        </authorList>
    </citation>
    <scope>NUCLEOTIDE SEQUENCE</scope>
    <source>
        <strain evidence="1">CBS 578.67</strain>
    </source>
</reference>
<name>A0A485KV79_9STRA</name>
<sequence length="181" mass="19615">MIATTKVSKLSLAYILNHNRVCANVDCDVVLLGATFDTLCPDHSAAERLCRLETCAHVAVSRGLCIRHGVRVLFPLFQHRLTAGLSGRTALFPLAMFHRRQISRPVLETSCNAPSLGARIDPSRAVCAGPTAAASLANIQSVISLVGRTVGVFCIAPFAQQNPRRNAVFLVREDCLAYIFI</sequence>
<organism evidence="2 3">
    <name type="scientific">Aphanomyces stellatus</name>
    <dbReference type="NCBI Taxonomy" id="120398"/>
    <lineage>
        <taxon>Eukaryota</taxon>
        <taxon>Sar</taxon>
        <taxon>Stramenopiles</taxon>
        <taxon>Oomycota</taxon>
        <taxon>Saprolegniomycetes</taxon>
        <taxon>Saprolegniales</taxon>
        <taxon>Verrucalvaceae</taxon>
        <taxon>Aphanomyces</taxon>
    </lineage>
</organism>
<proteinExistence type="predicted"/>
<protein>
    <submittedName>
        <fullName evidence="2">Aste57867_12325 protein</fullName>
    </submittedName>
</protein>
<evidence type="ECO:0000313" key="2">
    <source>
        <dbReference type="EMBL" id="VFT89177.1"/>
    </source>
</evidence>
<evidence type="ECO:0000313" key="3">
    <source>
        <dbReference type="Proteomes" id="UP000332933"/>
    </source>
</evidence>
<dbReference type="Proteomes" id="UP000332933">
    <property type="component" value="Unassembled WGS sequence"/>
</dbReference>
<keyword evidence="3" id="KW-1185">Reference proteome</keyword>